<gene>
    <name evidence="1" type="ORF">L201_000444</name>
</gene>
<dbReference type="RefSeq" id="XP_066072343.1">
    <property type="nucleotide sequence ID" value="XM_066216246.1"/>
</dbReference>
<dbReference type="EMBL" id="CP144098">
    <property type="protein sequence ID" value="WWC85580.1"/>
    <property type="molecule type" value="Genomic_DNA"/>
</dbReference>
<sequence>MSTTIDNDNTSKSLPTFLGTSNSEIPASLANLERSIIPAFDEMSDPYLIHFDDKSPPTITYNGSTFNPTMAIATANENPDHYDDENISCQTTFLEPIVNSNDTRYKAYSIPETYFHPKADFSENGPSEFKMMYRDKSDEDSEATDIRAHKKLVTLGETVDDAKSKKITFWQAGHIGENYAVQHYKNHGEWENRVGSVTMFQLEIESEA</sequence>
<keyword evidence="2" id="KW-1185">Reference proteome</keyword>
<evidence type="ECO:0000313" key="1">
    <source>
        <dbReference type="EMBL" id="WWC85580.1"/>
    </source>
</evidence>
<dbReference type="AlphaFoldDB" id="A0AAX4JLZ8"/>
<name>A0AAX4JLZ8_9TREE</name>
<organism evidence="1 2">
    <name type="scientific">Kwoniella dendrophila CBS 6074</name>
    <dbReference type="NCBI Taxonomy" id="1295534"/>
    <lineage>
        <taxon>Eukaryota</taxon>
        <taxon>Fungi</taxon>
        <taxon>Dikarya</taxon>
        <taxon>Basidiomycota</taxon>
        <taxon>Agaricomycotina</taxon>
        <taxon>Tremellomycetes</taxon>
        <taxon>Tremellales</taxon>
        <taxon>Cryptococcaceae</taxon>
        <taxon>Kwoniella</taxon>
    </lineage>
</organism>
<proteinExistence type="predicted"/>
<protein>
    <submittedName>
        <fullName evidence="1">Uncharacterized protein</fullName>
    </submittedName>
</protein>
<dbReference type="Proteomes" id="UP001355207">
    <property type="component" value="Chromosome 1"/>
</dbReference>
<dbReference type="GeneID" id="91091116"/>
<accession>A0AAX4JLZ8</accession>
<evidence type="ECO:0000313" key="2">
    <source>
        <dbReference type="Proteomes" id="UP001355207"/>
    </source>
</evidence>
<reference evidence="1 2" key="1">
    <citation type="submission" date="2024-01" db="EMBL/GenBank/DDBJ databases">
        <title>Comparative genomics of Cryptococcus and Kwoniella reveals pathogenesis evolution and contrasting modes of karyotype evolution via chromosome fusion or intercentromeric recombination.</title>
        <authorList>
            <person name="Coelho M.A."/>
            <person name="David-Palma M."/>
            <person name="Shea T."/>
            <person name="Bowers K."/>
            <person name="McGinley-Smith S."/>
            <person name="Mohammad A.W."/>
            <person name="Gnirke A."/>
            <person name="Yurkov A.M."/>
            <person name="Nowrousian M."/>
            <person name="Sun S."/>
            <person name="Cuomo C.A."/>
            <person name="Heitman J."/>
        </authorList>
    </citation>
    <scope>NUCLEOTIDE SEQUENCE [LARGE SCALE GENOMIC DNA]</scope>
    <source>
        <strain evidence="1 2">CBS 6074</strain>
    </source>
</reference>